<feature type="transmembrane region" description="Helical" evidence="5">
    <location>
        <begin position="245"/>
        <end position="263"/>
    </location>
</feature>
<feature type="transmembrane region" description="Helical" evidence="5">
    <location>
        <begin position="275"/>
        <end position="297"/>
    </location>
</feature>
<dbReference type="PANTHER" id="PTHR43359">
    <property type="entry name" value="FORMATE HYDROGENLYASE SUBUNIT 4"/>
    <property type="match status" value="1"/>
</dbReference>
<gene>
    <name evidence="6" type="ORF">HA335_04580</name>
</gene>
<keyword evidence="2 5" id="KW-0812">Transmembrane</keyword>
<dbReference type="RefSeq" id="WP_010870879.1">
    <property type="nucleotide sequence ID" value="NC_000909.1"/>
</dbReference>
<evidence type="ECO:0000256" key="5">
    <source>
        <dbReference type="SAM" id="Phobius"/>
    </source>
</evidence>
<dbReference type="AlphaFoldDB" id="A0A832T478"/>
<keyword evidence="3 5" id="KW-1133">Transmembrane helix</keyword>
<dbReference type="GO" id="GO:0005886">
    <property type="term" value="C:plasma membrane"/>
    <property type="evidence" value="ECO:0007669"/>
    <property type="project" value="TreeGrafter"/>
</dbReference>
<dbReference type="SMR" id="A0A832T478"/>
<name>A0A832T478_9EURY</name>
<feature type="transmembrane region" description="Helical" evidence="5">
    <location>
        <begin position="303"/>
        <end position="321"/>
    </location>
</feature>
<evidence type="ECO:0000256" key="4">
    <source>
        <dbReference type="ARBA" id="ARBA00023136"/>
    </source>
</evidence>
<reference evidence="6" key="1">
    <citation type="journal article" date="2020" name="bioRxiv">
        <title>A rank-normalized archaeal taxonomy based on genome phylogeny resolves widespread incomplete and uneven classifications.</title>
        <authorList>
            <person name="Rinke C."/>
            <person name="Chuvochina M."/>
            <person name="Mussig A.J."/>
            <person name="Chaumeil P.-A."/>
            <person name="Waite D.W."/>
            <person name="Whitman W.B."/>
            <person name="Parks D.H."/>
            <person name="Hugenholtz P."/>
        </authorList>
    </citation>
    <scope>NUCLEOTIDE SEQUENCE</scope>
    <source>
        <strain evidence="6">UBA8849</strain>
    </source>
</reference>
<evidence type="ECO:0000313" key="7">
    <source>
        <dbReference type="Proteomes" id="UP000645676"/>
    </source>
</evidence>
<sequence length="322" mass="35835">MIDELISIIGIPALAFAISTYIPGIQRKIEARIQQRIGPSILAPGFWAFFKFLFKETKAPDANLPKLYNLLPLLSIVVLWALLSITSLTSFHILSNEIGIVGLLKLEEMMYVILGSLAFSIMGWKMPFIDECKGTPFIKTLKLSLEQLGAVRSFKMITIGSFPFYLATFLPFVQKKSIFLKDIVGEPFLFSLAGIFGAACYFIGYVIMIKEYPFSITHTKADVIEGPTMELIAKYRALYLASKELLLIALGSLFATLYLGIAPDIENPITIVENFAIALIFPILATFVRAFSPVLLFKQIYPISYVATLIGVIGFIFALLGW</sequence>
<feature type="transmembrane region" description="Helical" evidence="5">
    <location>
        <begin position="109"/>
        <end position="129"/>
    </location>
</feature>
<feature type="transmembrane region" description="Helical" evidence="5">
    <location>
        <begin position="188"/>
        <end position="208"/>
    </location>
</feature>
<dbReference type="InterPro" id="IPR052561">
    <property type="entry name" value="ComplexI_Subunit1"/>
</dbReference>
<comment type="caution">
    <text evidence="6">The sequence shown here is derived from an EMBL/GenBank/DDBJ whole genome shotgun (WGS) entry which is preliminary data.</text>
</comment>
<feature type="transmembrane region" description="Helical" evidence="5">
    <location>
        <begin position="37"/>
        <end position="54"/>
    </location>
</feature>
<proteinExistence type="predicted"/>
<organism evidence="6 7">
    <name type="scientific">Methanocaldococcus jannaschii</name>
    <dbReference type="NCBI Taxonomy" id="2190"/>
    <lineage>
        <taxon>Archaea</taxon>
        <taxon>Methanobacteriati</taxon>
        <taxon>Methanobacteriota</taxon>
        <taxon>Methanomada group</taxon>
        <taxon>Methanococci</taxon>
        <taxon>Methanococcales</taxon>
        <taxon>Methanocaldococcaceae</taxon>
        <taxon>Methanocaldococcus</taxon>
    </lineage>
</organism>
<feature type="transmembrane region" description="Helical" evidence="5">
    <location>
        <begin position="149"/>
        <end position="167"/>
    </location>
</feature>
<comment type="subcellular location">
    <subcellularLocation>
        <location evidence="1">Membrane</location>
        <topology evidence="1">Multi-pass membrane protein</topology>
    </subcellularLocation>
</comment>
<dbReference type="Proteomes" id="UP000645676">
    <property type="component" value="Unassembled WGS sequence"/>
</dbReference>
<evidence type="ECO:0000256" key="2">
    <source>
        <dbReference type="ARBA" id="ARBA00022692"/>
    </source>
</evidence>
<evidence type="ECO:0000256" key="3">
    <source>
        <dbReference type="ARBA" id="ARBA00022989"/>
    </source>
</evidence>
<feature type="transmembrane region" description="Helical" evidence="5">
    <location>
        <begin position="66"/>
        <end position="88"/>
    </location>
</feature>
<accession>A0A832T478</accession>
<dbReference type="EMBL" id="DUJR01000024">
    <property type="protein sequence ID" value="HII59836.1"/>
    <property type="molecule type" value="Genomic_DNA"/>
</dbReference>
<feature type="transmembrane region" description="Helical" evidence="5">
    <location>
        <begin position="6"/>
        <end position="25"/>
    </location>
</feature>
<dbReference type="PANTHER" id="PTHR43359:SF1">
    <property type="entry name" value="FORMATE HYDROGENLYASE SUBUNIT 4-RELATED"/>
    <property type="match status" value="1"/>
</dbReference>
<evidence type="ECO:0000313" key="6">
    <source>
        <dbReference type="EMBL" id="HII59836.1"/>
    </source>
</evidence>
<dbReference type="Pfam" id="PF00146">
    <property type="entry name" value="NADHdh"/>
    <property type="match status" value="2"/>
</dbReference>
<dbReference type="OMA" id="FPFYLAT"/>
<protein>
    <submittedName>
        <fullName evidence="6">Respiratory chain complex I subunit 1 family protein</fullName>
    </submittedName>
</protein>
<evidence type="ECO:0000256" key="1">
    <source>
        <dbReference type="ARBA" id="ARBA00004141"/>
    </source>
</evidence>
<dbReference type="InterPro" id="IPR001694">
    <property type="entry name" value="NADH_UbQ_OxRdtase_su1/FPO"/>
</dbReference>
<keyword evidence="4 5" id="KW-0472">Membrane</keyword>